<dbReference type="Pfam" id="PF02801">
    <property type="entry name" value="Ketoacyl-synt_C"/>
    <property type="match status" value="4"/>
</dbReference>
<dbReference type="SUPFAM" id="SSF101173">
    <property type="entry name" value="Docking domain B of the erythromycin polyketide synthase (DEBS)"/>
    <property type="match status" value="1"/>
</dbReference>
<feature type="active site" description="Proton acceptor; for dehydratase activity" evidence="9">
    <location>
        <position position="2525"/>
    </location>
</feature>
<evidence type="ECO:0000256" key="6">
    <source>
        <dbReference type="ARBA" id="ARBA00023194"/>
    </source>
</evidence>
<dbReference type="FunFam" id="1.10.1200.10:FF:000007">
    <property type="entry name" value="Probable polyketide synthase pks17"/>
    <property type="match status" value="4"/>
</dbReference>
<dbReference type="CDD" id="cd00833">
    <property type="entry name" value="PKS"/>
    <property type="match status" value="4"/>
</dbReference>
<dbReference type="SUPFAM" id="SSF55048">
    <property type="entry name" value="Probable ACP-binding domain of malonyl-CoA ACP transacylase"/>
    <property type="match status" value="4"/>
</dbReference>
<dbReference type="PROSITE" id="PS52004">
    <property type="entry name" value="KS3_2"/>
    <property type="match status" value="4"/>
</dbReference>
<keyword evidence="3" id="KW-0596">Phosphopantetheine</keyword>
<dbReference type="SMART" id="SM00822">
    <property type="entry name" value="PKS_KR"/>
    <property type="match status" value="4"/>
</dbReference>
<dbReference type="InterPro" id="IPR049551">
    <property type="entry name" value="PKS_DH_C"/>
</dbReference>
<feature type="domain" description="Carrier" evidence="11">
    <location>
        <begin position="3234"/>
        <end position="3309"/>
    </location>
</feature>
<dbReference type="SMART" id="SM00825">
    <property type="entry name" value="PKS_KS"/>
    <property type="match status" value="4"/>
</dbReference>
<dbReference type="GO" id="GO:0004312">
    <property type="term" value="F:fatty acid synthase activity"/>
    <property type="evidence" value="ECO:0007669"/>
    <property type="project" value="TreeGrafter"/>
</dbReference>
<dbReference type="Pfam" id="PF08659">
    <property type="entry name" value="KR"/>
    <property type="match status" value="4"/>
</dbReference>
<evidence type="ECO:0000256" key="2">
    <source>
        <dbReference type="ARBA" id="ARBA00004792"/>
    </source>
</evidence>
<dbReference type="InterPro" id="IPR015083">
    <property type="entry name" value="NorB/c/GfsB-D-like_docking"/>
</dbReference>
<dbReference type="Pfam" id="PF22953">
    <property type="entry name" value="SpnB_Rossmann"/>
    <property type="match status" value="3"/>
</dbReference>
<dbReference type="SMART" id="SM00823">
    <property type="entry name" value="PKS_PP"/>
    <property type="match status" value="4"/>
</dbReference>
<feature type="domain" description="Ketosynthase family 3 (KS3)" evidence="12">
    <location>
        <begin position="1577"/>
        <end position="2003"/>
    </location>
</feature>
<feature type="region of interest" description="Disordered" evidence="10">
    <location>
        <begin position="1449"/>
        <end position="1473"/>
    </location>
</feature>
<dbReference type="InterPro" id="IPR042104">
    <property type="entry name" value="PKS_dehydratase_sf"/>
</dbReference>
<feature type="active site" description="Proton donor; for dehydratase activity" evidence="9">
    <location>
        <position position="4416"/>
    </location>
</feature>
<evidence type="ECO:0000313" key="14">
    <source>
        <dbReference type="EMBL" id="ADX66472.1"/>
    </source>
</evidence>
<feature type="active site" description="Proton acceptor; for dehydratase activity" evidence="9">
    <location>
        <position position="5971"/>
    </location>
</feature>
<dbReference type="PROSITE" id="PS00012">
    <property type="entry name" value="PHOSPHOPANTETHEINE"/>
    <property type="match status" value="3"/>
</dbReference>
<feature type="domain" description="Carrier" evidence="11">
    <location>
        <begin position="6665"/>
        <end position="6743"/>
    </location>
</feature>
<evidence type="ECO:0000256" key="3">
    <source>
        <dbReference type="ARBA" id="ARBA00022450"/>
    </source>
</evidence>
<dbReference type="SUPFAM" id="SSF52151">
    <property type="entry name" value="FabD/lysophospholipase-like"/>
    <property type="match status" value="4"/>
</dbReference>
<dbReference type="InterPro" id="IPR016035">
    <property type="entry name" value="Acyl_Trfase/lysoPLipase"/>
</dbReference>
<dbReference type="SMART" id="SM01294">
    <property type="entry name" value="PKS_PP_betabranch"/>
    <property type="match status" value="4"/>
</dbReference>
<dbReference type="InterPro" id="IPR049900">
    <property type="entry name" value="PKS_mFAS_DH"/>
</dbReference>
<dbReference type="SUPFAM" id="SSF53901">
    <property type="entry name" value="Thiolase-like"/>
    <property type="match status" value="4"/>
</dbReference>
<evidence type="ECO:0000256" key="8">
    <source>
        <dbReference type="ARBA" id="ARBA00023315"/>
    </source>
</evidence>
<dbReference type="Pfam" id="PF21089">
    <property type="entry name" value="PKS_DH_N"/>
    <property type="match status" value="3"/>
</dbReference>
<feature type="region of interest" description="N-terminal hotdog fold" evidence="9">
    <location>
        <begin position="2493"/>
        <end position="2617"/>
    </location>
</feature>
<dbReference type="InterPro" id="IPR014030">
    <property type="entry name" value="Ketoacyl_synth_N"/>
</dbReference>
<dbReference type="InterPro" id="IPR041618">
    <property type="entry name" value="PKS_DE"/>
</dbReference>
<dbReference type="InterPro" id="IPR020841">
    <property type="entry name" value="PKS_Beta-ketoAc_synthase_dom"/>
</dbReference>
<dbReference type="InterPro" id="IPR020806">
    <property type="entry name" value="PKS_PP-bd"/>
</dbReference>
<dbReference type="PROSITE" id="PS50075">
    <property type="entry name" value="CARRIER"/>
    <property type="match status" value="4"/>
</dbReference>
<dbReference type="PANTHER" id="PTHR43775">
    <property type="entry name" value="FATTY ACID SYNTHASE"/>
    <property type="match status" value="1"/>
</dbReference>
<feature type="region of interest" description="Disordered" evidence="10">
    <location>
        <begin position="2582"/>
        <end position="2601"/>
    </location>
</feature>
<dbReference type="Gene3D" id="1.10.1200.10">
    <property type="entry name" value="ACP-like"/>
    <property type="match status" value="4"/>
</dbReference>
<evidence type="ECO:0000256" key="10">
    <source>
        <dbReference type="SAM" id="MobiDB-lite"/>
    </source>
</evidence>
<dbReference type="SMART" id="SM00827">
    <property type="entry name" value="PKS_AT"/>
    <property type="match status" value="4"/>
</dbReference>
<dbReference type="InterPro" id="IPR014043">
    <property type="entry name" value="Acyl_transferase_dom"/>
</dbReference>
<evidence type="ECO:0000259" key="12">
    <source>
        <dbReference type="PROSITE" id="PS52004"/>
    </source>
</evidence>
<feature type="region of interest" description="Disordered" evidence="10">
    <location>
        <begin position="2009"/>
        <end position="2041"/>
    </location>
</feature>
<evidence type="ECO:0000256" key="1">
    <source>
        <dbReference type="ARBA" id="ARBA00001957"/>
    </source>
</evidence>
<protein>
    <submittedName>
        <fullName evidence="14">ScnS1</fullName>
    </submittedName>
</protein>
<evidence type="ECO:0000259" key="11">
    <source>
        <dbReference type="PROSITE" id="PS50075"/>
    </source>
</evidence>
<dbReference type="InterPro" id="IPR013968">
    <property type="entry name" value="PKS_KR"/>
</dbReference>
<dbReference type="InterPro" id="IPR036291">
    <property type="entry name" value="NAD(P)-bd_dom_sf"/>
</dbReference>
<dbReference type="Pfam" id="PF22621">
    <property type="entry name" value="CurL-like_PKS_C"/>
    <property type="match status" value="1"/>
</dbReference>
<dbReference type="CDD" id="cd08956">
    <property type="entry name" value="KR_3_FAS_SDR_x"/>
    <property type="match status" value="3"/>
</dbReference>
<dbReference type="Gene3D" id="3.40.50.720">
    <property type="entry name" value="NAD(P)-binding Rossmann-like Domain"/>
    <property type="match status" value="4"/>
</dbReference>
<keyword evidence="7" id="KW-0511">Multifunctional enzyme</keyword>
<dbReference type="GO" id="GO:0004315">
    <property type="term" value="F:3-oxoacyl-[acyl-carrier-protein] synthase activity"/>
    <property type="evidence" value="ECO:0007669"/>
    <property type="project" value="InterPro"/>
</dbReference>
<dbReference type="InterPro" id="IPR049552">
    <property type="entry name" value="PKS_DH_N"/>
</dbReference>
<reference evidence="14" key="1">
    <citation type="journal article" date="2011" name="Microbiology">
        <title>The pleitropic regulator AdpAch is required for natamycin biosynthesis and morphological differentiation in Streptomyces chattanoogensis.</title>
        <authorList>
            <person name="Du Y.L."/>
            <person name="Li S.Z."/>
            <person name="Zhou Z."/>
            <person name="Chen S.F."/>
            <person name="Fan W.M."/>
            <person name="Li Y.Q."/>
        </authorList>
    </citation>
    <scope>NUCLEOTIDE SEQUENCE</scope>
    <source>
        <strain evidence="14">L10</strain>
    </source>
</reference>
<feature type="domain" description="Ketosynthase family 3 (KS3)" evidence="12">
    <location>
        <begin position="33"/>
        <end position="459"/>
    </location>
</feature>
<dbReference type="InterPro" id="IPR050091">
    <property type="entry name" value="PKS_NRPS_Biosynth_Enz"/>
</dbReference>
<evidence type="ECO:0000256" key="9">
    <source>
        <dbReference type="PROSITE-ProRule" id="PRU01363"/>
    </source>
</evidence>
<feature type="region of interest" description="N-terminal hotdog fold" evidence="9">
    <location>
        <begin position="5939"/>
        <end position="6061"/>
    </location>
</feature>
<dbReference type="Pfam" id="PF00550">
    <property type="entry name" value="PP-binding"/>
    <property type="match status" value="4"/>
</dbReference>
<feature type="region of interest" description="C-terminal hotdog fold" evidence="9">
    <location>
        <begin position="4357"/>
        <end position="4489"/>
    </location>
</feature>
<dbReference type="InterPro" id="IPR001227">
    <property type="entry name" value="Ac_transferase_dom_sf"/>
</dbReference>
<keyword evidence="6" id="KW-0045">Antibiotic biosynthesis</keyword>
<dbReference type="NCBIfam" id="NF045894">
    <property type="entry name" value="PKS_plus_SDR"/>
    <property type="match status" value="1"/>
</dbReference>
<dbReference type="Pfam" id="PF00109">
    <property type="entry name" value="ketoacyl-synt"/>
    <property type="match status" value="4"/>
</dbReference>
<dbReference type="GO" id="GO:0031177">
    <property type="term" value="F:phosphopantetheine binding"/>
    <property type="evidence" value="ECO:0007669"/>
    <property type="project" value="InterPro"/>
</dbReference>
<feature type="compositionally biased region" description="Low complexity" evidence="10">
    <location>
        <begin position="5460"/>
        <end position="5469"/>
    </location>
</feature>
<reference evidence="14" key="2">
    <citation type="submission" date="2011-02" db="EMBL/GenBank/DDBJ databases">
        <authorList>
            <person name="Du Y.-L."/>
            <person name="Li Y.-Q."/>
        </authorList>
    </citation>
    <scope>NUCLEOTIDE SEQUENCE</scope>
    <source>
        <strain evidence="14">L10</strain>
    </source>
</reference>
<evidence type="ECO:0000259" key="13">
    <source>
        <dbReference type="PROSITE" id="PS52019"/>
    </source>
</evidence>
<feature type="domain" description="Ketosynthase family 3 (KS3)" evidence="12">
    <location>
        <begin position="3330"/>
        <end position="3754"/>
    </location>
</feature>
<feature type="domain" description="PKS/mFAS DH" evidence="13">
    <location>
        <begin position="5939"/>
        <end position="6207"/>
    </location>
</feature>
<dbReference type="CDD" id="cd08952">
    <property type="entry name" value="KR_1_SDR_x"/>
    <property type="match status" value="1"/>
</dbReference>
<dbReference type="InterPro" id="IPR018201">
    <property type="entry name" value="Ketoacyl_synth_AS"/>
</dbReference>
<dbReference type="GO" id="GO:0006633">
    <property type="term" value="P:fatty acid biosynthetic process"/>
    <property type="evidence" value="ECO:0007669"/>
    <property type="project" value="InterPro"/>
</dbReference>
<comment type="cofactor">
    <cofactor evidence="1">
        <name>pantetheine 4'-phosphate</name>
        <dbReference type="ChEBI" id="CHEBI:47942"/>
    </cofactor>
</comment>
<dbReference type="SMART" id="SM00826">
    <property type="entry name" value="PKS_DH"/>
    <property type="match status" value="3"/>
</dbReference>
<dbReference type="Pfam" id="PF18369">
    <property type="entry name" value="PKS_DE"/>
    <property type="match status" value="1"/>
</dbReference>
<dbReference type="Pfam" id="PF00698">
    <property type="entry name" value="Acyl_transf_1"/>
    <property type="match status" value="4"/>
</dbReference>
<proteinExistence type="predicted"/>
<feature type="compositionally biased region" description="Basic and acidic residues" evidence="10">
    <location>
        <begin position="2592"/>
        <end position="2601"/>
    </location>
</feature>
<accession>F1CLC1</accession>
<feature type="domain" description="Carrier" evidence="11">
    <location>
        <begin position="4937"/>
        <end position="5012"/>
    </location>
</feature>
<feature type="compositionally biased region" description="Acidic residues" evidence="10">
    <location>
        <begin position="5470"/>
        <end position="5480"/>
    </location>
</feature>
<feature type="region of interest" description="C-terminal hotdog fold" evidence="9">
    <location>
        <begin position="2633"/>
        <end position="2768"/>
    </location>
</feature>
<evidence type="ECO:0000256" key="4">
    <source>
        <dbReference type="ARBA" id="ARBA00022553"/>
    </source>
</evidence>
<dbReference type="FunFam" id="3.40.366.10:FF:000002">
    <property type="entry name" value="Probable polyketide synthase 2"/>
    <property type="match status" value="4"/>
</dbReference>
<dbReference type="SUPFAM" id="SSF51735">
    <property type="entry name" value="NAD(P)-binding Rossmann-fold domains"/>
    <property type="match status" value="8"/>
</dbReference>
<evidence type="ECO:0000256" key="7">
    <source>
        <dbReference type="ARBA" id="ARBA00023268"/>
    </source>
</evidence>
<dbReference type="Gene3D" id="3.40.366.10">
    <property type="entry name" value="Malonyl-Coenzyme A Acyl Carrier Protein, domain 2"/>
    <property type="match status" value="4"/>
</dbReference>
<dbReference type="PROSITE" id="PS52019">
    <property type="entry name" value="PKS_MFAS_DH"/>
    <property type="match status" value="3"/>
</dbReference>
<feature type="domain" description="PKS/mFAS DH" evidence="13">
    <location>
        <begin position="4221"/>
        <end position="4489"/>
    </location>
</feature>
<dbReference type="Pfam" id="PF08990">
    <property type="entry name" value="Docking"/>
    <property type="match status" value="1"/>
</dbReference>
<dbReference type="InterPro" id="IPR036736">
    <property type="entry name" value="ACP-like_sf"/>
</dbReference>
<dbReference type="GO" id="GO:0033068">
    <property type="term" value="P:macrolide biosynthetic process"/>
    <property type="evidence" value="ECO:0007669"/>
    <property type="project" value="UniProtKB-ARBA"/>
</dbReference>
<feature type="region of interest" description="N-terminal hotdog fold" evidence="9">
    <location>
        <begin position="4221"/>
        <end position="4343"/>
    </location>
</feature>
<evidence type="ECO:0000256" key="5">
    <source>
        <dbReference type="ARBA" id="ARBA00022679"/>
    </source>
</evidence>
<feature type="region of interest" description="Disordered" evidence="10">
    <location>
        <begin position="5456"/>
        <end position="5487"/>
    </location>
</feature>
<keyword evidence="5" id="KW-0808">Transferase</keyword>
<feature type="domain" description="Ketosynthase family 3 (KS3)" evidence="12">
    <location>
        <begin position="5033"/>
        <end position="5455"/>
    </location>
</feature>
<dbReference type="Gene3D" id="3.40.47.10">
    <property type="match status" value="4"/>
</dbReference>
<dbReference type="InterPro" id="IPR057326">
    <property type="entry name" value="KR_dom"/>
</dbReference>
<feature type="domain" description="PKS/mFAS DH" evidence="13">
    <location>
        <begin position="2493"/>
        <end position="2768"/>
    </location>
</feature>
<dbReference type="Gene3D" id="3.10.129.110">
    <property type="entry name" value="Polyketide synthase dehydratase"/>
    <property type="match status" value="3"/>
</dbReference>
<feature type="active site" description="Proton donor; for dehydratase activity" evidence="9">
    <location>
        <position position="6132"/>
    </location>
</feature>
<dbReference type="Pfam" id="PF14765">
    <property type="entry name" value="PS-DH"/>
    <property type="match status" value="3"/>
</dbReference>
<organism evidence="14">
    <name type="scientific">Streptomyces chattanoogensis</name>
    <dbReference type="NCBI Taxonomy" id="66876"/>
    <lineage>
        <taxon>Bacteria</taxon>
        <taxon>Bacillati</taxon>
        <taxon>Actinomycetota</taxon>
        <taxon>Actinomycetes</taxon>
        <taxon>Kitasatosporales</taxon>
        <taxon>Streptomycetaceae</taxon>
        <taxon>Streptomyces</taxon>
    </lineage>
</organism>
<name>F1CLC1_9ACTN</name>
<dbReference type="InterPro" id="IPR032821">
    <property type="entry name" value="PKS_assoc"/>
</dbReference>
<dbReference type="EMBL" id="HQ386234">
    <property type="protein sequence ID" value="ADX66472.1"/>
    <property type="molecule type" value="Genomic_DNA"/>
</dbReference>
<feature type="active site" description="Proton donor; for dehydratase activity" evidence="9">
    <location>
        <position position="2694"/>
    </location>
</feature>
<dbReference type="Pfam" id="PF16197">
    <property type="entry name" value="KAsynt_C_assoc"/>
    <property type="match status" value="3"/>
</dbReference>
<feature type="compositionally biased region" description="Basic and acidic residues" evidence="10">
    <location>
        <begin position="1463"/>
        <end position="1473"/>
    </location>
</feature>
<keyword evidence="8" id="KW-0012">Acyltransferase</keyword>
<dbReference type="InterPro" id="IPR016039">
    <property type="entry name" value="Thiolase-like"/>
</dbReference>
<keyword evidence="4" id="KW-0597">Phosphoprotein</keyword>
<dbReference type="InterPro" id="IPR055123">
    <property type="entry name" value="SpnB-like_Rossmann"/>
</dbReference>
<dbReference type="InterPro" id="IPR036299">
    <property type="entry name" value="Polyketide_synth_docking_sf"/>
</dbReference>
<dbReference type="InterPro" id="IPR014031">
    <property type="entry name" value="Ketoacyl_synth_C"/>
</dbReference>
<dbReference type="InterPro" id="IPR006162">
    <property type="entry name" value="Ppantetheine_attach_site"/>
</dbReference>
<dbReference type="Gene3D" id="3.30.70.3290">
    <property type="match status" value="4"/>
</dbReference>
<sequence length="6831" mass="713501">MSNEEKLREYLKRAIADLHETRQQLDETEAKQREPLAIVSMACRFPGGVRSPEELWELLRDGVDAISSFPRNRGWDLDALYHSDPAHQGTSYAREGGFLHDAGEFDPGFFGISPREALAMDPQQRLLLETAWEAVERAGIDPESLAGSRTGVFVGTGHGGYDAEGGRRADEVGGHLLTGNHISIASGRISYVLGLEGPALTVDTACSSSLVALHLAMHALRRDECAMALVGGATVMSTPQMFVEFSRQRGLAPDGRCKPFAAAADGTGWSEGVGLLLVERLSDALRNGHPVLAVLKGSAVNQDGASNGLTAPNGPSQQRVIRQALTGAGLAASDIDAVEAHGTGTTLGDPVEAHALLATYGQQRPADRPVLIGSMKSNIGHTQAAAGIAGVMKMVLAMRHGQLPRTLHLDEPTGHVDWSEGNARLLAEPEPWPSAGRPRRAAVSSFGISGTNAHVILEQAPTHEAEAHEAEPAPEPAARPGALPWILSARTEGALRAQAERLGRHIRDRADLEPAAVAHALADTRTFMEHRAVLVAGDREEFLRGLDALAAGRTATGLVSGVAVKAATAFLFAGQGSQRLGMGRELYAAHSEFALAFDAVCAALDPHLDRPLRDIVFAQEGSAEAALLDQTAYTQAALFALETALFRLVESRGVAPRFVAGHSIGELTAAHVSGVLTLHDAAQLVAARGTLMQALPAGGAMVAIQATEEEIRAHLAGHEDHVALAAVNGPDSTVISGDEQAVTEIAAHWEAQGRRTKQLRVSHAFHSPYMDGMLEDFRRVARGLTFHAPRIPVVSTVTGALATEDELRSPDYWVRQAREAVRFCAAVRTLEAEGVTTFVELGPGGVLTPMVQDCLTNLDGPVPPALVSLLRSGRPEALALTEGIAAAFAHGVRVDWSACLGAPNASRASRVELPTYAFQRQWYWLDPADHDAGEAAAAEAGEAGFWAAVEREDLQELSAVLAIDGSGADSLGNLLPALSSWRRERRTQAAADRLSYRTDWAPRTASHGTAATGHWLVVLPDGTTEDPWTARLLDTLRDQGLHTDVRELPDTHEPADPLARPDTPVDGVLCLLALDERPHPHLPSVPRGLAAITTLLRALESAGIQAPLWCVTRGAVAVDRHEALKSPVQAQTWGLGRVAALESPQSWGGLIDLPDTLDGRAVSALLSALASEEDQVAIRPAGVFARRLERITPGGDTGERWSTHGTVLVTGGTGALGAHLAHWLADAGAEHLVLTGRRGPQAPGAPELAAALTDRGVKVTLAACDAADRDALAAVLADIPPHLPLTGVVHAAGVLDDGVLDALTPERFETVLRPKAQAAQNLHELTQDLDLDHFVLFSSIVGVLGNAGQANYAAANAYLDALAEHRLGQGLPATSVSWGPWAGRGMATDSDAADRMSRDGLLPMAAAPALAALRQALAQGMTHVTVADIDWSAYAPALTAVRPSPLLGDLPDARRALGPAGGPRREPSPLRDRIGALPPAEQEQAFLTMAREEAARVLGHPSPDTVDAQRAFREQGFDSLMAVELRNRLSAATGLRLPATLLFDHPTPLAVAAYLRSEVLGAAGPATVVRASAAALDEPVAIIGMACRFPGDVNSPEALWRLLAEGGDAITPMPADRGWDLDRLYHPDPDHQGTSYARGGGFLDGAADFDADFFGISPREALAMDPQQRLLLETTWEVLEQAGIDPESLRGSSTGVFAGTNTQDYGTVLDTARDEAGGHRLTGNAMSVVSGRVSYTFGFEGPAVTVDTACSSSLVALHMAAQALRQGECSLAVAGGVTVMSTPSSFVEFARQRGLAPDGRCKPFAAAADGTGWSEGVGLLLVERLSDARRNGHQVLAVVRGSAVNQDGASNGLSAPSGPSQQRVIRQALANAQVAASEVDAVEAHGTGTTLGDPIEAQALLATYGQERPPERPLLLGAVKSNLGHTQAAAGVAGVMKMVLAMRRGMLPRTLHVDEPTGHVDWTAGAVELLTAHTDWPETGHPRRAAVSAFGISGTNAHVVLELPAAEPSTIEPPTAELPSAAEPEVPATSPDGTPAASDGTAPLLLSAKSESALRAQAARLHSHLERDPALRLTDAAYTLMTRRTAFAHRAAVRADDHETALRALTALAAGEADPAVDTGTAHTGRDAVLFSGQGSQHIGMGRELYGRHPAFAETFDAVCTALDEHLDAHMGRPLRDVVWGDDAELLNQTAYAQAGLFAIEVALFRLVESWGVRPQYVAGHSVGEIAAAHVAGVFSLADACALVAARGRLMQALPAGGTMAAIRATEDEVLPHLADSVSIAAVNGPSSVVVSGAEDAVLAIAAHFEGEGRKTSRLRVSHAFHSPLMDPMLADFRAVAEGLSYGEPELAVVSNVTGELATRDQLCTPEYWVTHVRSAVRFADGIRALGAEGVTRFLELGPDGVLSAMARESAPDDAVCTPVLRKDRPEEATLLAALTQLHVHGTEIDWTAFLAGRDAHAIDLPTYAFQHQRFWPTPDHTRTGDLGAVGLAATGHPLLSAAVELPDGEGLLFTTRLSLQTHPWLAGHVVMGSVLLPGTAFAELAVHAADEVGCDRVDELTLAAPLVLPEHGGVQLQLRVGPADESGRRTLTARSRAEGDGDRPWVQHATGVLAEGESTAEPGYDFHAESWPPADAATVELADLYADFAARGFDYGPHFQGLRAAWRRGDEVFAEVALPADAEGDTSAYGLHPALLDAALQVVAFNGVDHGVVPFSWENVALHATGASAVRVRVVRHSGDTVSVDVADTTGEPVASIGTLVLRAVSADQLDGGAHPVGRDALFRVQWNPVRLPPAGGAETVATLGGSLAGAPFDGYPDLESLARSGSIPGAVLVPLDAGSDEVGSDGVVASTHTTAARALDLAQSWLADQRFAASRLVFVTRGAVSGADLAGAAVWGLVRSALSEHPGRFGLVDLDGDAEVALVPRALASDEPQLQVRGGEVLAARLARAQSPHAMTWDPSGTVLITGGTGGLGRIVARHLVTEHGVRRLLLVSRRGPAAEGAQELVAELSGSGAEAVIEACDVTDASAVADLIARHRISAVVHTAGVLDDGVVESLTPERLSAVLRPKVDAAWNLHEATRDLDLDAFVVFSSVAGTIGSPGQANYAAGNAFLDALAHHRRTAGLPAVSLAWGPWSQDGGMTGTLTEVDLQRIARQGMPELTPAQGVALFDAALAAGEAQLLPVRFDLASLRDQGEVPPLLRGLIRTRARRSVVGGSAAVAGLVGRLSGLGTVERREVLLDLVRAQIAVVLGHASPETIESTRVFQDLGFDSLTAVELRNRLNNATGLRLSATAVFDYPTADALVDFLLDELFGAQEAAELSAPVPSPAGAADDPVVIVGMSCRYPGGVASPEDLWRLVSEGVDAVSDFPTDRGWDVESLYNPDPEALGTSYTRSGGFLHEAAEFDPEFFGMSPREALATDAQQRLLLETTWEAIERTGIDPASLRGSRTGVFAGVMYTDYGDLLVGDQFEGYRSNGSAASIASGRVSYTFGFEGPAVTVDTACSSSLVALHWAAQSLRSGECSLAVAGGVTVMSTPTTFVEFSRQRGLSADGRCKAFADAADGVGWGEGVGMLVLERLSDARRNGHRVLAVVRGSAVNQDGASNGLTAPNGPSQQRVIRQALASAGLSAADVDAVEAHGTGTTLGDPIEAQALLATYGQERSEDRPLLLGSVKSNIGHAQAASGVAGVIKMVLAMHHGVLPRTLHVDAPSSHVDWSAGAVELLTTEAEWPQGEGPRRAGVSSFGVSGTNAHVILEQPGPVAADAEPDAPVTEPGALAWVLSGRNEAALRGQAARLLSLVAGSDALSARDIGHSLVTGRSSFAHRAVVWGQDRDTLVRALSALAVGEADAGLAEGTSGAGRTAFLFSGQGSQRLGMGRELYGRHPVFAEAFDAVCAALDEHLDLPLRDVVWGEDAELLNQTAYAQAGLFAIEVALYRLAESWGVRADFVAGHSIGEVAAAHVSGVFSLPDACALVAARGRLMQQLPPGGAMMAIRAAEDEVLPHLVEGVSLAAINGPTSVVISGAEDAVLAIAAHFEGEGRKTSRLRVSHAFHSPLMEPMLEEFRAVVTRLSFGTPTIPVVSNLTGRPAGPEQLAHADYWVRHAREAVRFADGIRALRAEGVTRFLELGPDGVLSAMARESASDDAVLAPVLRKDRPEETALLGALAQLYVRGAGVDWTVLFAGSSARWADLPTYAFQHERFWPSGGVARSGGVRSAGLGSAGHPLLGAVVELADSGGLLFTGRLSVSSHPWLADHVVRGSVLVPGTALVELVLRAADEAGCDLLEELTLAAPLVLPASGTAVQVQVGVGEPDEAGRRPVSVHAREGEGPWTLHASGAVTQGAEATSFDFDATVWPPKGAEPVEVADCYDVLADAGLTYGPAFHGLRAAWKTGGDIHAEVRLPESTDGDAYGLHPALFDAALHASALGGAEAGGVPFSWTGVSLHASGASHLRVRIREADGAMSVAIADASGAPVASVESLVVRPITAGQLQAADRDALFKADWVPVPLTDERVELGTGPEGEPLRTSADLDSLNGAAVPGTVLVAPPSGAAGTVESVHAATAWALEMVQSWLADDRFATSRLVFVTRGAAFGADLAAAAVRGLVRSAQSENPGRFGLVDVDGDADVTVLAQALATDEPELLVRGGEVLAARLARTQSPHTMTWDPSGTVLITGGTGGLGRTVARHLVTEHGVRRLLLVSRRGPAAEGAQELVAELSGSGAEAVIEACDVTDAAAVADLIARHAPTAVVHTAGVLDDGVVESLTPERLSAVLRPKVDAAWNLHEATRDLDLDAFVVFSSVAGTIGSAGQANYAAGNAFLDALAHHRRTAGLPAVALAWGPWSQDGGMTASLTEADVQRIARQGMPPLTAEEGLALFDAALGSAEPMALPVRLDLAALRAQGEPQPLLRGLIRTRTRRSGAVAASGIVQRLAGLTKAERREALRDVVRAQIATVLGHASPETIDPDRAFQDLGFDSLTAIELRNLLGKATGLRLPATTVFDYPTADALASHLLDELFGAEAETKTPLPVSALPSLTDDPVVIVGMSCRFPGGVASPEDLWHLVADGVDAVSDFPTDRGWEIDDTYDPEREGAIATRSGGFLHDAAQFDPEFFGMSPREALTTDAQQRLLLETTWEALERAGMDPATLRGSRTGVFAGVMYHDYSTLLSGREFEGYQGSGSAGSVASGRVSYTFGFEGPAVTVDTACSSSLVALHLAAQSLRSGECSLALAGGVTVMSTPLTFVEFSRQGGLSADGRCKAFADAADGVGWAEGAGILVLERLSDARRNGHRILATVRGSAVNQDGASNGLTAPNGPSQQRVIRQALASAGLSAADVDAVEAHGTGTTLGDPIEAQALLATYGQERSEDRPLLLGSVKSNIGHAQAASGVAGVIKMVLAMHHGVLPRTLHVDAPSSHVDWSAGAVELLTTEAEWPEGAGPRRAGVSSFGISGTNAHVILEQPEPVAADTESTTPDTEPDAAEDETADSGTPVPVLLSGRTASALRAQAARLLSRLDGDPAPRITDVAYSLATGRSAFPHRAVILAANRADLLHSLSALAESHTEVPALVAQGRARSGKLAFLFSGQGSQRLGMGRELYGRYPAFAEAFDAVCSALDQHLNEYLDRPLQDVIWGEDAELLNRTAYTQTGLFAIEVALFRLLESWGVRPDHLLGHSIGEIAAAHAAGVFSLPDACALVAARGRLMQQLPPGGAMMAIRATADEVHPHLTQQVSLAAINSPSSVVVSGAEDEVLALAAHFEGEGRKTTRLPVSHAFHSPLMEPMLADFRAVADGMTYAAPRIPVVSNVTGRPATAEQLCSAEYWVSHVREAVRFADGVAALREQGVSTFLELGPDGALSALAAESAADDSVLAPVLRKNRPEAPALLTALARLHAHGTPVDWSAAFAGTGARWVDLPTYAFQHERFWPSGGAARAGDVRSAGLGSAGHPLLGAAVELAGSGGLLFTGRLSLSSHPWLGDHVVLGSVLVPGTALMELVLRAADEVDCAAVDELTLAAPLVLPASGAAIQVQVWVGEPDDTGRRPVSVHAREGEGTWTLHAGGALAPAAETVSFDAAVWPPQGAEQLDAAGCYERFANAGFAYGPVFQGLRAAWKLGEDIYAEVGLPEGTDGNAYGLHPALFDAALHAALLGGEGTDEGAVPFSWNGVTLHATGASQVRVRIRPTESGTSIAIADTAGAPVASVRSLTARPITAGQLGTGNRDSLFTVDWTTLHLTDQPANSLALLGKDTEGSLNELSLQPHADLDDLAATGAHDTVLAPLPTETAGTVASVHAATTGALDLIQSWLADDRFATSRLVFVTRGAVSGADLAGAAVWGLVRSALSEHPGRFALVDVDDDTEPTLLPGALASDEPQLLVRGGEVLAARLARAQSPHAMTWDPSGTVLITGGTGGLGRTVARHLVTEHGVRRLLLVSRRGPAAEGAQELVAELSGSGAEAVIEACDVTDAAALTDLIARHRISAVVHTAGVLDDGVVESLTPERLSAVLRPKVDAAWNLHEATRDLDLDAFVVFSSVAGTIGSAGQANYAAGNAFLDALAHHRRAAGLPAVSLAWGPWSQDGGMTASLTDADVQRIARQGMPPLTAEEGLALFDAALGATEPTLLPVRLDLVALRRQGDIPPLLRGLIRTPGRRAAAAATDGDTAAVFAQRLTGRSVSEGREVVLGAVRGQIAGVLGHTGATEIDQDRAFLDLGFDSLTAVELRNRLSALTGIRLPATLLFDYPTPAELVDHLHARIAPEPTFGPEALLGELEKMEKVFGGFDITEEIHEQIAGRLEVLRAKWNALRDTAAAAGHDGSPSDGDFDFESASDEDVFDLLDNELGLS</sequence>
<dbReference type="FunFam" id="3.40.47.10:FF:000019">
    <property type="entry name" value="Polyketide synthase type I"/>
    <property type="match status" value="4"/>
</dbReference>
<dbReference type="InterPro" id="IPR020807">
    <property type="entry name" value="PKS_DH"/>
</dbReference>
<dbReference type="InterPro" id="IPR009081">
    <property type="entry name" value="PP-bd_ACP"/>
</dbReference>
<dbReference type="Gene3D" id="6.10.140.1830">
    <property type="match status" value="1"/>
</dbReference>
<feature type="active site" description="Proton acceptor; for dehydratase activity" evidence="9">
    <location>
        <position position="4253"/>
    </location>
</feature>
<comment type="pathway">
    <text evidence="2">Antibiotic biosynthesis.</text>
</comment>
<dbReference type="PANTHER" id="PTHR43775:SF51">
    <property type="entry name" value="INACTIVE PHENOLPHTHIOCEROL SYNTHESIS POLYKETIDE SYNTHASE TYPE I PKS1-RELATED"/>
    <property type="match status" value="1"/>
</dbReference>
<feature type="region of interest" description="C-terminal hotdog fold" evidence="9">
    <location>
        <begin position="6073"/>
        <end position="6207"/>
    </location>
</feature>
<feature type="domain" description="Carrier" evidence="11">
    <location>
        <begin position="1484"/>
        <end position="1559"/>
    </location>
</feature>
<dbReference type="InterPro" id="IPR016036">
    <property type="entry name" value="Malonyl_transacylase_ACP-bd"/>
</dbReference>
<dbReference type="SUPFAM" id="SSF47336">
    <property type="entry name" value="ACP-like"/>
    <property type="match status" value="4"/>
</dbReference>
<dbReference type="PROSITE" id="PS00606">
    <property type="entry name" value="KS3_1"/>
    <property type="match status" value="4"/>
</dbReference>
<gene>
    <name evidence="14" type="primary">scnS1</name>
</gene>